<dbReference type="InterPro" id="IPR036390">
    <property type="entry name" value="WH_DNA-bd_sf"/>
</dbReference>
<dbReference type="EMBL" id="CAJHCQ010000024">
    <property type="protein sequence ID" value="CAD6558022.1"/>
    <property type="molecule type" value="Genomic_DNA"/>
</dbReference>
<evidence type="ECO:0000256" key="1">
    <source>
        <dbReference type="ARBA" id="ARBA00038283"/>
    </source>
</evidence>
<gene>
    <name evidence="3" type="ORF">LMG27952_06504</name>
</gene>
<comment type="caution">
    <text evidence="3">The sequence shown here is derived from an EMBL/GenBank/DDBJ whole genome shotgun (WGS) entry which is preliminary data.</text>
</comment>
<dbReference type="InterPro" id="IPR000525">
    <property type="entry name" value="Initiator_Rep_WH1"/>
</dbReference>
<accession>A0ABN7IFR9</accession>
<dbReference type="Proteomes" id="UP000656319">
    <property type="component" value="Unassembled WGS sequence"/>
</dbReference>
<name>A0ABN7IFR9_9BURK</name>
<sequence length="522" mass="58118">MGSRAGSALSVSEGFPVAIEAGILRLSMLSPLGVVPRHDCVCGLESPDWLVYSYQPTRFPFNVAHMARKKAEAGDADKQGALVFQQGQPPDLFRKAVPAIHIAPKSGSISLQQRKMFSSLIKNAIRQDSLDRGRSSFEITISALSQDVDLNSNNTEYVKETINSLISTVVNWDYLTQDKRSIWKASGLLAGAELERSVLRYTFSEQIRGELLNPEIYAMIDMRITRQFRKAHSLALWENVVRYEAVGVTARFPLATLRDLILGQDTSAQSYKLYKQFKSRVLVPCIKEVNEISDHMFELIEHKVGRSVVALQFRVTRKPETDPSQELRVNETLLIGEMSKFSIPVSEARRLLKQYGEAKIRTAVAYTAARVAQKNAAPLANVAAYFRKALTEGYELPGANAAAPASDANRARESQDQVKDRYIAAKINEARAYFNELEYDDQTALIKRYNETVGMDKLKVSTAKVPSKMASTNFFRWVVLDTWGQPTAADLLEFLLSGQQAPVGGDGLQAAEIDLALKSRDE</sequence>
<comment type="similarity">
    <text evidence="1">Belongs to the initiator RepB protein family.</text>
</comment>
<protein>
    <recommendedName>
        <fullName evidence="2">Initiator Rep protein WH1 domain-containing protein</fullName>
    </recommendedName>
</protein>
<dbReference type="Gene3D" id="1.10.10.10">
    <property type="entry name" value="Winged helix-like DNA-binding domain superfamily/Winged helix DNA-binding domain"/>
    <property type="match status" value="1"/>
</dbReference>
<keyword evidence="4" id="KW-1185">Reference proteome</keyword>
<evidence type="ECO:0000313" key="4">
    <source>
        <dbReference type="Proteomes" id="UP000656319"/>
    </source>
</evidence>
<proteinExistence type="inferred from homology"/>
<dbReference type="Pfam" id="PF21205">
    <property type="entry name" value="Rep3_C"/>
    <property type="match status" value="1"/>
</dbReference>
<feature type="domain" description="Initiator Rep protein WH1" evidence="2">
    <location>
        <begin position="107"/>
        <end position="239"/>
    </location>
</feature>
<dbReference type="Pfam" id="PF01051">
    <property type="entry name" value="Rep3_N"/>
    <property type="match status" value="1"/>
</dbReference>
<dbReference type="InterPro" id="IPR036388">
    <property type="entry name" value="WH-like_DNA-bd_sf"/>
</dbReference>
<organism evidence="3 4">
    <name type="scientific">Paraburkholderia hiiakae</name>
    <dbReference type="NCBI Taxonomy" id="1081782"/>
    <lineage>
        <taxon>Bacteria</taxon>
        <taxon>Pseudomonadati</taxon>
        <taxon>Pseudomonadota</taxon>
        <taxon>Betaproteobacteria</taxon>
        <taxon>Burkholderiales</taxon>
        <taxon>Burkholderiaceae</taxon>
        <taxon>Paraburkholderia</taxon>
    </lineage>
</organism>
<evidence type="ECO:0000313" key="3">
    <source>
        <dbReference type="EMBL" id="CAD6558022.1"/>
    </source>
</evidence>
<dbReference type="SUPFAM" id="SSF46785">
    <property type="entry name" value="Winged helix' DNA-binding domain"/>
    <property type="match status" value="1"/>
</dbReference>
<reference evidence="3 4" key="1">
    <citation type="submission" date="2020-10" db="EMBL/GenBank/DDBJ databases">
        <authorList>
            <person name="Peeters C."/>
        </authorList>
    </citation>
    <scope>NUCLEOTIDE SEQUENCE [LARGE SCALE GENOMIC DNA]</scope>
    <source>
        <strain evidence="3 4">LMG 27952</strain>
    </source>
</reference>
<evidence type="ECO:0000259" key="2">
    <source>
        <dbReference type="Pfam" id="PF01051"/>
    </source>
</evidence>